<dbReference type="EMBL" id="MWIH01000008">
    <property type="protein sequence ID" value="OQO89790.1"/>
    <property type="molecule type" value="Genomic_DNA"/>
</dbReference>
<dbReference type="OrthoDB" id="3557002at2"/>
<organism evidence="1 2">
    <name type="scientific">Saccharomonospora piscinae</name>
    <dbReference type="NCBI Taxonomy" id="687388"/>
    <lineage>
        <taxon>Bacteria</taxon>
        <taxon>Bacillati</taxon>
        <taxon>Actinomycetota</taxon>
        <taxon>Actinomycetes</taxon>
        <taxon>Pseudonocardiales</taxon>
        <taxon>Pseudonocardiaceae</taxon>
        <taxon>Saccharomonospora</taxon>
    </lineage>
</organism>
<keyword evidence="2" id="KW-1185">Reference proteome</keyword>
<dbReference type="RefSeq" id="WP_024876873.1">
    <property type="nucleotide sequence ID" value="NZ_AZUM01000005.1"/>
</dbReference>
<evidence type="ECO:0000313" key="2">
    <source>
        <dbReference type="Proteomes" id="UP000192591"/>
    </source>
</evidence>
<sequence length="86" mass="9159">MKKNCETGIAGTSLFRIGGTAIRERRRAHATWYARQNPGTGVRFGADAALAGVVGGALGVTPTVRRMTADSLEKFWVPLCPQESAP</sequence>
<accession>A0A1V8ZYB3</accession>
<evidence type="ECO:0000313" key="1">
    <source>
        <dbReference type="EMBL" id="OQO89790.1"/>
    </source>
</evidence>
<reference evidence="1 2" key="1">
    <citation type="submission" date="2017-02" db="EMBL/GenBank/DDBJ databases">
        <title>Draft genome of Saccharomonospora sp. 154.</title>
        <authorList>
            <person name="Alonso-Carmona G.S."/>
            <person name="De La Haba R."/>
            <person name="Vera-Gargallo B."/>
            <person name="Sandoval-Trujillo A.H."/>
            <person name="Ramirez-Duran N."/>
            <person name="Ventosa A."/>
        </authorList>
    </citation>
    <scope>NUCLEOTIDE SEQUENCE [LARGE SCALE GENOMIC DNA]</scope>
    <source>
        <strain evidence="1 2">LRS4.154</strain>
    </source>
</reference>
<dbReference type="STRING" id="1962155.B1813_18150"/>
<gene>
    <name evidence="1" type="ORF">B1813_18150</name>
</gene>
<dbReference type="AlphaFoldDB" id="A0A1V8ZYB3"/>
<protein>
    <submittedName>
        <fullName evidence="1">Uncharacterized protein</fullName>
    </submittedName>
</protein>
<comment type="caution">
    <text evidence="1">The sequence shown here is derived from an EMBL/GenBank/DDBJ whole genome shotgun (WGS) entry which is preliminary data.</text>
</comment>
<dbReference type="Proteomes" id="UP000192591">
    <property type="component" value="Unassembled WGS sequence"/>
</dbReference>
<proteinExistence type="predicted"/>
<name>A0A1V8ZYB3_SACPI</name>